<keyword evidence="3" id="KW-1185">Reference proteome</keyword>
<gene>
    <name evidence="1" type="ORF">C1SCF055_LOCUS9046</name>
</gene>
<protein>
    <submittedName>
        <fullName evidence="1">Uncharacterized protein</fullName>
    </submittedName>
</protein>
<accession>A0A9P1BZ50</accession>
<reference evidence="2" key="2">
    <citation type="submission" date="2024-04" db="EMBL/GenBank/DDBJ databases">
        <authorList>
            <person name="Chen Y."/>
            <person name="Shah S."/>
            <person name="Dougan E. K."/>
            <person name="Thang M."/>
            <person name="Chan C."/>
        </authorList>
    </citation>
    <scope>NUCLEOTIDE SEQUENCE [LARGE SCALE GENOMIC DNA]</scope>
</reference>
<dbReference type="EMBL" id="CAMXCT020000619">
    <property type="protein sequence ID" value="CAL1134610.1"/>
    <property type="molecule type" value="Genomic_DNA"/>
</dbReference>
<organism evidence="1">
    <name type="scientific">Cladocopium goreaui</name>
    <dbReference type="NCBI Taxonomy" id="2562237"/>
    <lineage>
        <taxon>Eukaryota</taxon>
        <taxon>Sar</taxon>
        <taxon>Alveolata</taxon>
        <taxon>Dinophyceae</taxon>
        <taxon>Suessiales</taxon>
        <taxon>Symbiodiniaceae</taxon>
        <taxon>Cladocopium</taxon>
    </lineage>
</organism>
<dbReference type="EMBL" id="CAMXCT010000619">
    <property type="protein sequence ID" value="CAI3981235.1"/>
    <property type="molecule type" value="Genomic_DNA"/>
</dbReference>
<sequence length="291" mass="32098">MENHKILQEHPLRHLGRCLTQNTEFLQVVQVAQARKKADPVQSSETEWDLDLSSLDLFSWLSEAQAEPEPAAAASSTSQSPLATQSQEAIEHFRLFRGLWRLLELHDLPRAMEALLQVVQYAGQQRYSLALLQREVESLLLEAESRSYAAPWVVCLEAEKASDVTERHLVTDRQGVSSACSTTSTAGPGSADGAEAGHFFSQETAGGSCSDSDLSLGLDGECLSAEDEALDPQDLHAWELQFLCVAAAEDLWRALRSQDLERAISVVLSLREEILQVPLSPCADATDKKRW</sequence>
<proteinExistence type="predicted"/>
<evidence type="ECO:0000313" key="3">
    <source>
        <dbReference type="Proteomes" id="UP001152797"/>
    </source>
</evidence>
<dbReference type="Proteomes" id="UP001152797">
    <property type="component" value="Unassembled WGS sequence"/>
</dbReference>
<evidence type="ECO:0000313" key="1">
    <source>
        <dbReference type="EMBL" id="CAI3981235.1"/>
    </source>
</evidence>
<reference evidence="1" key="1">
    <citation type="submission" date="2022-10" db="EMBL/GenBank/DDBJ databases">
        <authorList>
            <person name="Chen Y."/>
            <person name="Dougan E. K."/>
            <person name="Chan C."/>
            <person name="Rhodes N."/>
            <person name="Thang M."/>
        </authorList>
    </citation>
    <scope>NUCLEOTIDE SEQUENCE</scope>
</reference>
<comment type="caution">
    <text evidence="1">The sequence shown here is derived from an EMBL/GenBank/DDBJ whole genome shotgun (WGS) entry which is preliminary data.</text>
</comment>
<dbReference type="AlphaFoldDB" id="A0A9P1BZ50"/>
<name>A0A9P1BZ50_9DINO</name>
<evidence type="ECO:0000313" key="2">
    <source>
        <dbReference type="EMBL" id="CAL1134610.1"/>
    </source>
</evidence>
<dbReference type="EMBL" id="CAMXCT030000619">
    <property type="protein sequence ID" value="CAL4768547.1"/>
    <property type="molecule type" value="Genomic_DNA"/>
</dbReference>